<dbReference type="InterPro" id="IPR017476">
    <property type="entry name" value="UDP-Glc/GDP-Man"/>
</dbReference>
<dbReference type="BioCyc" id="EBAC796937-HMP:GMGH-1750-MONOMER"/>
<protein>
    <recommendedName>
        <fullName evidence="3 7">UDP-glucose 6-dehydrogenase</fullName>
        <ecNumber evidence="3 7">1.1.1.22</ecNumber>
    </recommendedName>
</protein>
<comment type="pathway">
    <text evidence="1">Nucleotide-sugar biosynthesis; UDP-alpha-D-glucuronate biosynthesis; UDP-alpha-D-glucuronate from UDP-alpha-D-glucose: step 1/1.</text>
</comment>
<gene>
    <name evidence="12" type="ORF">HMPREF9629_01742</name>
</gene>
<sequence>MNKITVIGTGYVGLVTGACLSDFGNEVICMDSDSEKIKRLIAGEIPIYEPNLKQIVERNLYYKRLNFTTDLEYAVKNSTVIFIAVGTPRFDDGSANMSYYDKSIDDVIQYIDDYKVIINKSTVPVGTGSRVKKKISEKLAEKGLDVVVDVVSNPEFLREGSAVHDFTHQDRVVIGSDSEKAIDIVKNIYRVLYLNETPFIVTNFETAEMIKYATNAFLSMKITFINQMANLCDEIGANVQVIAKALGKDGRISPKFLHAGAGYGGSCFPKDTRALLSIAKENKVDLSLIESTITANDNQKRYMVEKIKKEYESLENLKFCVLGLSFKPETDDIREAASIEIIKYLIELNASVNVSDPVAMNNARDYFNDSKYEENISYFNDEYEAMKDCDGLVIVTEWNNYRVFDFNRIKNLLKRNILFDFRNMYHRDDIMNMGFEYVGVGQ</sequence>
<dbReference type="RefSeq" id="WP_009525971.1">
    <property type="nucleotide sequence ID" value="NZ_JH414559.1"/>
</dbReference>
<feature type="binding site" evidence="10">
    <location>
        <position position="36"/>
    </location>
    <ligand>
        <name>NAD(+)</name>
        <dbReference type="ChEBI" id="CHEBI:57540"/>
    </ligand>
</feature>
<dbReference type="UniPathway" id="UPA00038">
    <property type="reaction ID" value="UER00491"/>
</dbReference>
<feature type="active site" description="Nucleophile" evidence="8">
    <location>
        <position position="267"/>
    </location>
</feature>
<dbReference type="InterPro" id="IPR008927">
    <property type="entry name" value="6-PGluconate_DH-like_C_sf"/>
</dbReference>
<accession>G9WZY6</accession>
<dbReference type="InterPro" id="IPR001732">
    <property type="entry name" value="UDP-Glc/GDP-Man_DH_N"/>
</dbReference>
<dbReference type="InterPro" id="IPR014026">
    <property type="entry name" value="UDP-Glc/GDP-Man_DH_dimer"/>
</dbReference>
<keyword evidence="4 7" id="KW-0560">Oxidoreductase</keyword>
<keyword evidence="5 7" id="KW-0520">NAD</keyword>
<evidence type="ECO:0000256" key="4">
    <source>
        <dbReference type="ARBA" id="ARBA00023002"/>
    </source>
</evidence>
<dbReference type="PIRSF" id="PIRSF000124">
    <property type="entry name" value="UDPglc_GDPman_dh"/>
    <property type="match status" value="1"/>
</dbReference>
<comment type="catalytic activity">
    <reaction evidence="6 7">
        <text>UDP-alpha-D-glucose + 2 NAD(+) + H2O = UDP-alpha-D-glucuronate + 2 NADH + 3 H(+)</text>
        <dbReference type="Rhea" id="RHEA:23596"/>
        <dbReference type="ChEBI" id="CHEBI:15377"/>
        <dbReference type="ChEBI" id="CHEBI:15378"/>
        <dbReference type="ChEBI" id="CHEBI:57540"/>
        <dbReference type="ChEBI" id="CHEBI:57945"/>
        <dbReference type="ChEBI" id="CHEBI:58052"/>
        <dbReference type="ChEBI" id="CHEBI:58885"/>
        <dbReference type="EC" id="1.1.1.22"/>
    </reaction>
</comment>
<dbReference type="InterPro" id="IPR028357">
    <property type="entry name" value="UDPglc_DH_bac"/>
</dbReference>
<evidence type="ECO:0000256" key="1">
    <source>
        <dbReference type="ARBA" id="ARBA00004701"/>
    </source>
</evidence>
<dbReference type="Pfam" id="PF03720">
    <property type="entry name" value="UDPG_MGDP_dh_C"/>
    <property type="match status" value="1"/>
</dbReference>
<dbReference type="InterPro" id="IPR036291">
    <property type="entry name" value="NAD(P)-bd_dom_sf"/>
</dbReference>
<dbReference type="Pfam" id="PF03721">
    <property type="entry name" value="UDPG_MGDP_dh_N"/>
    <property type="match status" value="1"/>
</dbReference>
<dbReference type="SUPFAM" id="SSF48179">
    <property type="entry name" value="6-phosphogluconate dehydrogenase C-terminal domain-like"/>
    <property type="match status" value="1"/>
</dbReference>
<evidence type="ECO:0000256" key="8">
    <source>
        <dbReference type="PIRSR" id="PIRSR500134-1"/>
    </source>
</evidence>
<dbReference type="GO" id="GO:0051287">
    <property type="term" value="F:NAD binding"/>
    <property type="evidence" value="ECO:0007669"/>
    <property type="project" value="InterPro"/>
</dbReference>
<dbReference type="GO" id="GO:0006065">
    <property type="term" value="P:UDP-glucuronate biosynthetic process"/>
    <property type="evidence" value="ECO:0007669"/>
    <property type="project" value="UniProtKB-UniPathway"/>
</dbReference>
<dbReference type="SUPFAM" id="SSF51735">
    <property type="entry name" value="NAD(P)-binding Rossmann-fold domains"/>
    <property type="match status" value="1"/>
</dbReference>
<evidence type="ECO:0000313" key="12">
    <source>
        <dbReference type="EMBL" id="EHL15618.1"/>
    </source>
</evidence>
<feature type="binding site" evidence="9">
    <location>
        <begin position="156"/>
        <end position="159"/>
    </location>
    <ligand>
        <name>substrate</name>
    </ligand>
</feature>
<reference evidence="12 13" key="1">
    <citation type="submission" date="2011-08" db="EMBL/GenBank/DDBJ databases">
        <title>The Genome Sequence of Eubacteriaceae bacterium ACC19a.</title>
        <authorList>
            <consortium name="The Broad Institute Genome Sequencing Platform"/>
            <person name="Earl A."/>
            <person name="Ward D."/>
            <person name="Feldgarden M."/>
            <person name="Gevers D."/>
            <person name="Sizova M."/>
            <person name="Hazen A."/>
            <person name="Epstein S."/>
            <person name="Young S.K."/>
            <person name="Zeng Q."/>
            <person name="Gargeya S."/>
            <person name="Fitzgerald M."/>
            <person name="Haas B."/>
            <person name="Abouelleil A."/>
            <person name="Alvarado L."/>
            <person name="Arachchi H.M."/>
            <person name="Berlin A."/>
            <person name="Brown A."/>
            <person name="Chapman S.B."/>
            <person name="Chen Z."/>
            <person name="Dunbar C."/>
            <person name="Freedman E."/>
            <person name="Gearin G."/>
            <person name="Gellesch M."/>
            <person name="Goldberg J."/>
            <person name="Griggs A."/>
            <person name="Gujja S."/>
            <person name="Heiman D."/>
            <person name="Howarth C."/>
            <person name="Larson L."/>
            <person name="Lui A."/>
            <person name="MacDonald P.J.P."/>
            <person name="Montmayeur A."/>
            <person name="Murphy C."/>
            <person name="Neiman D."/>
            <person name="Pearson M."/>
            <person name="Priest M."/>
            <person name="Roberts A."/>
            <person name="Saif S."/>
            <person name="Shea T."/>
            <person name="Shenoy N."/>
            <person name="Sisk P."/>
            <person name="Stolte C."/>
            <person name="Sykes S."/>
            <person name="Wortman J."/>
            <person name="Nusbaum C."/>
            <person name="Birren B."/>
        </authorList>
    </citation>
    <scope>NUCLEOTIDE SEQUENCE [LARGE SCALE GENOMIC DNA]</scope>
    <source>
        <strain evidence="12 13">ACC19a</strain>
    </source>
</reference>
<feature type="binding site" evidence="9">
    <location>
        <position position="264"/>
    </location>
    <ligand>
        <name>substrate</name>
    </ligand>
</feature>
<evidence type="ECO:0000313" key="13">
    <source>
        <dbReference type="Proteomes" id="UP000006437"/>
    </source>
</evidence>
<dbReference type="PIRSF" id="PIRSF500134">
    <property type="entry name" value="UDPglc_DH_bac"/>
    <property type="match status" value="1"/>
</dbReference>
<evidence type="ECO:0000256" key="7">
    <source>
        <dbReference type="PIRNR" id="PIRNR000124"/>
    </source>
</evidence>
<dbReference type="Gene3D" id="1.20.5.100">
    <property type="entry name" value="Cytochrome c1, transmembrane anchor, C-terminal"/>
    <property type="match status" value="1"/>
</dbReference>
<comment type="caution">
    <text evidence="12">The sequence shown here is derived from an EMBL/GenBank/DDBJ whole genome shotgun (WGS) entry which is preliminary data.</text>
</comment>
<dbReference type="SMART" id="SM00984">
    <property type="entry name" value="UDPG_MGDP_dh_C"/>
    <property type="match status" value="1"/>
</dbReference>
<evidence type="ECO:0000256" key="3">
    <source>
        <dbReference type="ARBA" id="ARBA00012954"/>
    </source>
</evidence>
<proteinExistence type="inferred from homology"/>
<dbReference type="Gene3D" id="3.40.50.720">
    <property type="entry name" value="NAD(P)-binding Rossmann-like Domain"/>
    <property type="match status" value="2"/>
</dbReference>
<dbReference type="PANTHER" id="PTHR43750:SF3">
    <property type="entry name" value="UDP-GLUCOSE 6-DEHYDROGENASE TUAD"/>
    <property type="match status" value="1"/>
</dbReference>
<organism evidence="12 13">
    <name type="scientific">Peptoanaerobacter stomatis</name>
    <dbReference type="NCBI Taxonomy" id="796937"/>
    <lineage>
        <taxon>Bacteria</taxon>
        <taxon>Bacillati</taxon>
        <taxon>Bacillota</taxon>
        <taxon>Clostridia</taxon>
        <taxon>Peptostreptococcales</taxon>
        <taxon>Filifactoraceae</taxon>
        <taxon>Peptoanaerobacter</taxon>
    </lineage>
</organism>
<dbReference type="HOGENOM" id="CLU_023810_1_2_9"/>
<dbReference type="SUPFAM" id="SSF52413">
    <property type="entry name" value="UDP-glucose/GDP-mannose dehydrogenase C-terminal domain"/>
    <property type="match status" value="1"/>
</dbReference>
<feature type="binding site" evidence="10">
    <location>
        <position position="122"/>
    </location>
    <ligand>
        <name>NAD(+)</name>
        <dbReference type="ChEBI" id="CHEBI:57540"/>
    </ligand>
</feature>
<dbReference type="InterPro" id="IPR014027">
    <property type="entry name" value="UDP-Glc/GDP-Man_DH_C"/>
</dbReference>
<evidence type="ECO:0000256" key="10">
    <source>
        <dbReference type="PIRSR" id="PIRSR500134-3"/>
    </source>
</evidence>
<dbReference type="PANTHER" id="PTHR43750">
    <property type="entry name" value="UDP-GLUCOSE 6-DEHYDROGENASE TUAD"/>
    <property type="match status" value="1"/>
</dbReference>
<comment type="similarity">
    <text evidence="2 7">Belongs to the UDP-glucose/GDP-mannose dehydrogenase family.</text>
</comment>
<evidence type="ECO:0000259" key="11">
    <source>
        <dbReference type="SMART" id="SM00984"/>
    </source>
</evidence>
<evidence type="ECO:0000256" key="2">
    <source>
        <dbReference type="ARBA" id="ARBA00006601"/>
    </source>
</evidence>
<name>G9WZY6_9FIRM</name>
<feature type="binding site" evidence="10">
    <location>
        <position position="159"/>
    </location>
    <ligand>
        <name>NAD(+)</name>
        <dbReference type="ChEBI" id="CHEBI:57540"/>
    </ligand>
</feature>
<evidence type="ECO:0000256" key="6">
    <source>
        <dbReference type="ARBA" id="ARBA00047473"/>
    </source>
</evidence>
<feature type="binding site" evidence="10">
    <location>
        <position position="334"/>
    </location>
    <ligand>
        <name>NAD(+)</name>
        <dbReference type="ChEBI" id="CHEBI:57540"/>
    </ligand>
</feature>
<dbReference type="NCBIfam" id="TIGR03026">
    <property type="entry name" value="NDP-sugDHase"/>
    <property type="match status" value="1"/>
</dbReference>
<dbReference type="EMBL" id="AFZE01000010">
    <property type="protein sequence ID" value="EHL15618.1"/>
    <property type="molecule type" value="Genomic_DNA"/>
</dbReference>
<dbReference type="GO" id="GO:0003979">
    <property type="term" value="F:UDP-glucose 6-dehydrogenase activity"/>
    <property type="evidence" value="ECO:0007669"/>
    <property type="project" value="UniProtKB-EC"/>
</dbReference>
<feature type="binding site" evidence="10">
    <location>
        <position position="31"/>
    </location>
    <ligand>
        <name>NAD(+)</name>
        <dbReference type="ChEBI" id="CHEBI:57540"/>
    </ligand>
</feature>
<dbReference type="AlphaFoldDB" id="G9WZY6"/>
<evidence type="ECO:0000256" key="5">
    <source>
        <dbReference type="ARBA" id="ARBA00023027"/>
    </source>
</evidence>
<dbReference type="Pfam" id="PF00984">
    <property type="entry name" value="UDPG_MGDP_dh"/>
    <property type="match status" value="1"/>
</dbReference>
<feature type="binding site" evidence="9">
    <location>
        <position position="327"/>
    </location>
    <ligand>
        <name>substrate</name>
    </ligand>
</feature>
<feature type="binding site" evidence="10">
    <location>
        <position position="87"/>
    </location>
    <ligand>
        <name>NAD(+)</name>
        <dbReference type="ChEBI" id="CHEBI:57540"/>
    </ligand>
</feature>
<dbReference type="PROSITE" id="PS51257">
    <property type="entry name" value="PROKAR_LIPOPROTEIN"/>
    <property type="match status" value="1"/>
</dbReference>
<feature type="binding site" evidence="10">
    <location>
        <position position="270"/>
    </location>
    <ligand>
        <name>NAD(+)</name>
        <dbReference type="ChEBI" id="CHEBI:57540"/>
    </ligand>
</feature>
<evidence type="ECO:0000256" key="9">
    <source>
        <dbReference type="PIRSR" id="PIRSR500134-2"/>
    </source>
</evidence>
<feature type="domain" description="UDP-glucose/GDP-mannose dehydrogenase C-terminal" evidence="11">
    <location>
        <begin position="320"/>
        <end position="427"/>
    </location>
</feature>
<dbReference type="Proteomes" id="UP000006437">
    <property type="component" value="Unassembled WGS sequence"/>
</dbReference>
<feature type="binding site" evidence="9">
    <location>
        <position position="211"/>
    </location>
    <ligand>
        <name>substrate</name>
    </ligand>
</feature>
<dbReference type="EC" id="1.1.1.22" evidence="3 7"/>
<dbReference type="GO" id="GO:0000271">
    <property type="term" value="P:polysaccharide biosynthetic process"/>
    <property type="evidence" value="ECO:0007669"/>
    <property type="project" value="InterPro"/>
</dbReference>
<dbReference type="PATRIC" id="fig|796937.3.peg.937"/>
<feature type="binding site" evidence="9">
    <location>
        <begin position="256"/>
        <end position="260"/>
    </location>
    <ligand>
        <name>substrate</name>
    </ligand>
</feature>
<dbReference type="InterPro" id="IPR036220">
    <property type="entry name" value="UDP-Glc/GDP-Man_DH_C_sf"/>
</dbReference>